<dbReference type="EMBL" id="JAAQQR010000001">
    <property type="protein sequence ID" value="NID03715.1"/>
    <property type="molecule type" value="Genomic_DNA"/>
</dbReference>
<evidence type="ECO:0000313" key="1">
    <source>
        <dbReference type="EMBL" id="NID03715.1"/>
    </source>
</evidence>
<dbReference type="Proteomes" id="UP001429601">
    <property type="component" value="Unassembled WGS sequence"/>
</dbReference>
<reference evidence="1 2" key="1">
    <citation type="journal article" date="2011" name="Curr. Microbiol.">
        <title>Luteibacter jiangsuensis sp. nov.: a methamidophos-degrading bacterium isolated from a methamidophos-manufacturing factory.</title>
        <authorList>
            <person name="Wang L."/>
            <person name="Wang G.L."/>
            <person name="Li S.P."/>
            <person name="Jiang J.D."/>
        </authorList>
    </citation>
    <scope>NUCLEOTIDE SEQUENCE [LARGE SCALE GENOMIC DNA]</scope>
    <source>
        <strain evidence="1 2">CGMCC 1.10133</strain>
    </source>
</reference>
<dbReference type="RefSeq" id="WP_167122676.1">
    <property type="nucleotide sequence ID" value="NZ_JAAQQR010000001.1"/>
</dbReference>
<name>A0ABX0PZG6_9GAMM</name>
<protein>
    <submittedName>
        <fullName evidence="1">Uncharacterized protein</fullName>
    </submittedName>
</protein>
<accession>A0ABX0PZG6</accession>
<keyword evidence="2" id="KW-1185">Reference proteome</keyword>
<sequence length="99" mass="11028">MKNIDFSRITPRQVQALCDELIFTGGKQEFEDASAIGNSLPSGIFERDPDTPIDLTCQIEGMIEFDRDNGFDALAVFYAGLLERMKLMEARSVHLSVVA</sequence>
<proteinExistence type="predicted"/>
<evidence type="ECO:0000313" key="2">
    <source>
        <dbReference type="Proteomes" id="UP001429601"/>
    </source>
</evidence>
<comment type="caution">
    <text evidence="1">The sequence shown here is derived from an EMBL/GenBank/DDBJ whole genome shotgun (WGS) entry which is preliminary data.</text>
</comment>
<organism evidence="1 2">
    <name type="scientific">Luteibacter jiangsuensis</name>
    <dbReference type="NCBI Taxonomy" id="637577"/>
    <lineage>
        <taxon>Bacteria</taxon>
        <taxon>Pseudomonadati</taxon>
        <taxon>Pseudomonadota</taxon>
        <taxon>Gammaproteobacteria</taxon>
        <taxon>Lysobacterales</taxon>
        <taxon>Rhodanobacteraceae</taxon>
        <taxon>Luteibacter</taxon>
    </lineage>
</organism>
<gene>
    <name evidence="1" type="ORF">HBF26_02375</name>
</gene>